<protein>
    <submittedName>
        <fullName evidence="1">Uncharacterized protein</fullName>
    </submittedName>
</protein>
<reference evidence="1 2" key="1">
    <citation type="journal article" date="2011" name="J. Bacteriol.">
        <title>Complete genome sequence of the polycyclic aromatic hydrocarbon-degrading bacterium Alteromonas sp. strain SN2.</title>
        <authorList>
            <person name="Jin H.M."/>
            <person name="Jeong H."/>
            <person name="Moon E.J."/>
            <person name="Math R.K."/>
            <person name="Lee K."/>
            <person name="Kim H.J."/>
            <person name="Jeon C.O."/>
            <person name="Oh T.K."/>
            <person name="Kim J.F."/>
        </authorList>
    </citation>
    <scope>NUCLEOTIDE SEQUENCE [LARGE SCALE GENOMIC DNA]</scope>
    <source>
        <strain evidence="2">JCM 17741 / KACC 18427 / KCTC 11700BP / SN2</strain>
    </source>
</reference>
<dbReference type="EMBL" id="CP002339">
    <property type="protein sequence ID" value="AEF04887.1"/>
    <property type="molecule type" value="Genomic_DNA"/>
</dbReference>
<dbReference type="Proteomes" id="UP000000683">
    <property type="component" value="Chromosome"/>
</dbReference>
<name>F5Z5G1_ALTNA</name>
<keyword evidence="2" id="KW-1185">Reference proteome</keyword>
<gene>
    <name evidence="1" type="ordered locus">ambt_16910</name>
</gene>
<dbReference type="KEGG" id="alt:ambt_16910"/>
<proteinExistence type="predicted"/>
<dbReference type="HOGENOM" id="CLU_3339232_0_0_6"/>
<evidence type="ECO:0000313" key="1">
    <source>
        <dbReference type="EMBL" id="AEF04887.1"/>
    </source>
</evidence>
<evidence type="ECO:0000313" key="2">
    <source>
        <dbReference type="Proteomes" id="UP000000683"/>
    </source>
</evidence>
<sequence length="37" mass="4236">MTVFQLALLVLLLLVALATWLIPFFEWLMKKCIKGGD</sequence>
<accession>F5Z5G1</accession>
<organism evidence="1 2">
    <name type="scientific">Alteromonas naphthalenivorans</name>
    <dbReference type="NCBI Taxonomy" id="715451"/>
    <lineage>
        <taxon>Bacteria</taxon>
        <taxon>Pseudomonadati</taxon>
        <taxon>Pseudomonadota</taxon>
        <taxon>Gammaproteobacteria</taxon>
        <taxon>Alteromonadales</taxon>
        <taxon>Alteromonadaceae</taxon>
        <taxon>Alteromonas/Salinimonas group</taxon>
        <taxon>Alteromonas</taxon>
    </lineage>
</organism>
<dbReference type="AlphaFoldDB" id="F5Z5G1"/>